<evidence type="ECO:0000256" key="15">
    <source>
        <dbReference type="ARBA" id="ARBA00023204"/>
    </source>
</evidence>
<evidence type="ECO:0000313" key="24">
    <source>
        <dbReference type="Proteomes" id="UP000433876"/>
    </source>
</evidence>
<dbReference type="OMA" id="FSDYYYR"/>
<keyword evidence="15" id="KW-0234">DNA repair</keyword>
<evidence type="ECO:0000256" key="19">
    <source>
        <dbReference type="SAM" id="Coils"/>
    </source>
</evidence>
<comment type="catalytic activity">
    <reaction evidence="18">
        <text>ATP + H2O = ADP + phosphate + H(+)</text>
        <dbReference type="Rhea" id="RHEA:13065"/>
        <dbReference type="ChEBI" id="CHEBI:15377"/>
        <dbReference type="ChEBI" id="CHEBI:15378"/>
        <dbReference type="ChEBI" id="CHEBI:30616"/>
        <dbReference type="ChEBI" id="CHEBI:43474"/>
        <dbReference type="ChEBI" id="CHEBI:456216"/>
    </reaction>
</comment>
<dbReference type="GO" id="GO:0046872">
    <property type="term" value="F:metal ion binding"/>
    <property type="evidence" value="ECO:0007669"/>
    <property type="project" value="UniProtKB-KW"/>
</dbReference>
<feature type="coiled-coil region" evidence="19">
    <location>
        <begin position="580"/>
        <end position="614"/>
    </location>
</feature>
<dbReference type="GO" id="GO:0051880">
    <property type="term" value="F:G-quadruplex DNA binding"/>
    <property type="evidence" value="ECO:0007669"/>
    <property type="project" value="TreeGrafter"/>
</dbReference>
<dbReference type="Pfam" id="PF13558">
    <property type="entry name" value="SbcC_Walker_B"/>
    <property type="match status" value="1"/>
</dbReference>
<evidence type="ECO:0000256" key="13">
    <source>
        <dbReference type="ARBA" id="ARBA00022842"/>
    </source>
</evidence>
<dbReference type="VEuPathDB" id="FungiDB:SMAC_00184"/>
<dbReference type="GO" id="GO:0016887">
    <property type="term" value="F:ATP hydrolysis activity"/>
    <property type="evidence" value="ECO:0007669"/>
    <property type="project" value="InterPro"/>
</dbReference>
<evidence type="ECO:0000256" key="4">
    <source>
        <dbReference type="ARBA" id="ARBA00009439"/>
    </source>
</evidence>
<feature type="domain" description="Rad50/SbcC-type AAA" evidence="22">
    <location>
        <begin position="6"/>
        <end position="237"/>
    </location>
</feature>
<feature type="region of interest" description="Disordered" evidence="20">
    <location>
        <begin position="338"/>
        <end position="358"/>
    </location>
</feature>
<dbReference type="Proteomes" id="UP000433876">
    <property type="component" value="Unassembled WGS sequence"/>
</dbReference>
<dbReference type="GO" id="GO:0000794">
    <property type="term" value="C:condensed nuclear chromosome"/>
    <property type="evidence" value="ECO:0007669"/>
    <property type="project" value="TreeGrafter"/>
</dbReference>
<comment type="cofactor">
    <cofactor evidence="1">
        <name>Zn(2+)</name>
        <dbReference type="ChEBI" id="CHEBI:29105"/>
    </cofactor>
</comment>
<keyword evidence="7" id="KW-0479">Metal-binding</keyword>
<evidence type="ECO:0000256" key="1">
    <source>
        <dbReference type="ARBA" id="ARBA00001947"/>
    </source>
</evidence>
<sequence>MSKIEKMSILGVRSFGPRHPEAIAFNTPLTLIVGYNGSGKTTIIECLKYATTGELPPNSKGGAFIHDPNLVGEKDVQAQIKLSFRSTVGESFVVTRNVQLVVKKATRTQKTLEGSLLLRSNGDRQLISTRVMELDKLVPEKLGVSPAVLDAVIFCHQDESLWPMSAPADLKKKFDEIFEAQKYAKVIENLKLLKKKKGEELRILKVQEAQDKENKERADRVDRELSKLTREIQEARDKCNELLDQIEHEDVRIKQKWEQANSFLRIVNELQTKQEKLEYKKDAIAELRERIEESTGSDEYLRDALNQYEQTVERMNTDRDQKVAQFGTLQTELKTARVKHTAKAEEQGKHQSDKDKYDRQLVSQRQMIQEAAEKHEIRGYDGDLDDQEINAFYERIQKMLQDTKRNLERLQRDNAAELDAKSAVITELESRKASRIRDRKTSSQRVATLQRDITKLQGDLNNLDVDEGAEAVLRTEMKGLESRIKQAKADNKVAELDSQIKELNNEVLTLEAQGAKLSRELVECTNLAAERAQLELRKNQLKERKGELDILKSTFNQQLTEVIGKDWISETIETDFQKALRRLSDRLSELRKTKDSTQQELKQVEFKLTTAREKQTKSVKERDSCKKDVYGAVEKAATKEMLARGVSVDDYAETVAEIEKELKIIDTDMELDEYLTEYFTSAKEAAEEKKTCYLCDQSLANEKVMQKLMKKIRKKLDDKHKDEQLKEQAMFRRLLGTLRSVRTKYETYGRLCKELPGLVEEINTLTSEKERLVRQLEDQDGTFKAAEEKRNAADGLSKSVLKIAQAVKDIADFERQVERSQQNSSIQVRSADEINDDQTACAEQLRITQAKLTKLTAERQRLKDQAAQLEVEKLELKHKITEVVQQLEHKKRLQDTIKNHKEEQNELRKNMQDIDKEVESIDPEIASARAALEESRKQGRAREQRIAEERDGIATTVSELKMINREIQDYLDRGGPANLASNQRAIASLENTIATLERDMKELTTQIHKLNKEIDNSDAKRRNIADNLTYRKNLRERDALEEEIEELVSRNAQEDYDRLVKEAHYLESRRGKLNADRDRLMGSMSTKDEQFARLNDEYEIELKGARARFKESHIKVETTKAAIEDLARGMVALDQAIMQYHSLKMEEINRTIGELWQSTYQGTDIDTIQIRSDMDSSASGGASGNTRRIYNYRVSMIKGDTEMDMRGRCSAGQKVLACIIIRLALAESFGLNCGLIALDEPTTNLDSDNIRSLAESLHAIIKARKSQNNLQLVVITHDEEFLKHMQCSEFCDDFFRVKRDENQNSVISRENITRISE</sequence>
<dbReference type="GO" id="GO:0005524">
    <property type="term" value="F:ATP binding"/>
    <property type="evidence" value="ECO:0007669"/>
    <property type="project" value="UniProtKB-KW"/>
</dbReference>
<evidence type="ECO:0000256" key="5">
    <source>
        <dbReference type="ARBA" id="ARBA00017893"/>
    </source>
</evidence>
<gene>
    <name evidence="23" type="ORF">SMACR_00184</name>
</gene>
<dbReference type="Gene3D" id="3.40.50.300">
    <property type="entry name" value="P-loop containing nucleotide triphosphate hydrolases"/>
    <property type="match status" value="2"/>
</dbReference>
<evidence type="ECO:0000256" key="18">
    <source>
        <dbReference type="ARBA" id="ARBA00049360"/>
    </source>
</evidence>
<dbReference type="EMBL" id="NMPR01000001">
    <property type="protein sequence ID" value="KAA8636756.1"/>
    <property type="molecule type" value="Genomic_DNA"/>
</dbReference>
<evidence type="ECO:0000256" key="3">
    <source>
        <dbReference type="ARBA" id="ARBA00004286"/>
    </source>
</evidence>
<evidence type="ECO:0000259" key="22">
    <source>
        <dbReference type="Pfam" id="PF13476"/>
    </source>
</evidence>
<dbReference type="InterPro" id="IPR013134">
    <property type="entry name" value="Zn_hook_RAD50"/>
</dbReference>
<dbReference type="GO" id="GO:0007004">
    <property type="term" value="P:telomere maintenance via telomerase"/>
    <property type="evidence" value="ECO:0007669"/>
    <property type="project" value="TreeGrafter"/>
</dbReference>
<accession>A0A8S9A5H8</accession>
<evidence type="ECO:0000256" key="11">
    <source>
        <dbReference type="ARBA" id="ARBA00022833"/>
    </source>
</evidence>
<keyword evidence="14 19" id="KW-0175">Coiled coil</keyword>
<dbReference type="GO" id="GO:0070192">
    <property type="term" value="P:chromosome organization involved in meiotic cell cycle"/>
    <property type="evidence" value="ECO:0007669"/>
    <property type="project" value="TreeGrafter"/>
</dbReference>
<feature type="coiled-coil region" evidence="19">
    <location>
        <begin position="759"/>
        <end position="917"/>
    </location>
</feature>
<dbReference type="SUPFAM" id="SSF52540">
    <property type="entry name" value="P-loop containing nucleoside triphosphate hydrolases"/>
    <property type="match status" value="2"/>
</dbReference>
<keyword evidence="16" id="KW-0539">Nucleus</keyword>
<feature type="coiled-coil region" evidence="19">
    <location>
        <begin position="979"/>
        <end position="1057"/>
    </location>
</feature>
<evidence type="ECO:0000256" key="8">
    <source>
        <dbReference type="ARBA" id="ARBA00022741"/>
    </source>
</evidence>
<comment type="similarity">
    <text evidence="4">Belongs to the SMC family. RAD50 subfamily.</text>
</comment>
<evidence type="ECO:0000256" key="12">
    <source>
        <dbReference type="ARBA" id="ARBA00022840"/>
    </source>
</evidence>
<keyword evidence="8" id="KW-0547">Nucleotide-binding</keyword>
<dbReference type="InterPro" id="IPR038729">
    <property type="entry name" value="Rad50/SbcC_AAA"/>
</dbReference>
<keyword evidence="10" id="KW-0378">Hydrolase</keyword>
<feature type="coiled-coil region" evidence="19">
    <location>
        <begin position="218"/>
        <end position="325"/>
    </location>
</feature>
<keyword evidence="13" id="KW-0460">Magnesium</keyword>
<dbReference type="GO" id="GO:0003691">
    <property type="term" value="F:double-stranded telomeric DNA binding"/>
    <property type="evidence" value="ECO:0007669"/>
    <property type="project" value="TreeGrafter"/>
</dbReference>
<evidence type="ECO:0000259" key="21">
    <source>
        <dbReference type="Pfam" id="PF04423"/>
    </source>
</evidence>
<feature type="coiled-coil region" evidence="19">
    <location>
        <begin position="446"/>
        <end position="551"/>
    </location>
</feature>
<feature type="compositionally biased region" description="Basic and acidic residues" evidence="20">
    <location>
        <begin position="342"/>
        <end position="358"/>
    </location>
</feature>
<dbReference type="FunFam" id="3.40.50.300:FF:001195">
    <property type="entry name" value="DNA repair protein rad50"/>
    <property type="match status" value="1"/>
</dbReference>
<dbReference type="PANTHER" id="PTHR18867:SF12">
    <property type="entry name" value="DNA REPAIR PROTEIN RAD50"/>
    <property type="match status" value="1"/>
</dbReference>
<evidence type="ECO:0000313" key="23">
    <source>
        <dbReference type="EMBL" id="KAA8636756.1"/>
    </source>
</evidence>
<comment type="subcellular location">
    <subcellularLocation>
        <location evidence="3">Chromosome</location>
    </subcellularLocation>
    <subcellularLocation>
        <location evidence="2">Nucleus</location>
    </subcellularLocation>
</comment>
<keyword evidence="11" id="KW-0862">Zinc</keyword>
<evidence type="ECO:0000256" key="2">
    <source>
        <dbReference type="ARBA" id="ARBA00004123"/>
    </source>
</evidence>
<keyword evidence="12" id="KW-0067">ATP-binding</keyword>
<evidence type="ECO:0000256" key="7">
    <source>
        <dbReference type="ARBA" id="ARBA00022723"/>
    </source>
</evidence>
<keyword evidence="17" id="KW-0469">Meiosis</keyword>
<dbReference type="FunFam" id="3.40.50.300:FF:000947">
    <property type="entry name" value="DNA repair protein RAD50"/>
    <property type="match status" value="1"/>
</dbReference>
<dbReference type="InterPro" id="IPR027417">
    <property type="entry name" value="P-loop_NTPase"/>
</dbReference>
<feature type="domain" description="Zinc-hook" evidence="21">
    <location>
        <begin position="676"/>
        <end position="720"/>
    </location>
</feature>
<dbReference type="Pfam" id="PF13476">
    <property type="entry name" value="AAA_23"/>
    <property type="match status" value="1"/>
</dbReference>
<evidence type="ECO:0000256" key="9">
    <source>
        <dbReference type="ARBA" id="ARBA00022763"/>
    </source>
</evidence>
<keyword evidence="9" id="KW-0227">DNA damage</keyword>
<evidence type="ECO:0000256" key="10">
    <source>
        <dbReference type="ARBA" id="ARBA00022801"/>
    </source>
</evidence>
<evidence type="ECO:0000256" key="17">
    <source>
        <dbReference type="ARBA" id="ARBA00023254"/>
    </source>
</evidence>
<evidence type="ECO:0000256" key="20">
    <source>
        <dbReference type="SAM" id="MobiDB-lite"/>
    </source>
</evidence>
<dbReference type="GO" id="GO:0030870">
    <property type="term" value="C:Mre11 complex"/>
    <property type="evidence" value="ECO:0007669"/>
    <property type="project" value="InterPro"/>
</dbReference>
<organism evidence="23 24">
    <name type="scientific">Sordaria macrospora</name>
    <dbReference type="NCBI Taxonomy" id="5147"/>
    <lineage>
        <taxon>Eukaryota</taxon>
        <taxon>Fungi</taxon>
        <taxon>Dikarya</taxon>
        <taxon>Ascomycota</taxon>
        <taxon>Pezizomycotina</taxon>
        <taxon>Sordariomycetes</taxon>
        <taxon>Sordariomycetidae</taxon>
        <taxon>Sordariales</taxon>
        <taxon>Sordariaceae</taxon>
        <taxon>Sordaria</taxon>
    </lineage>
</organism>
<dbReference type="InterPro" id="IPR004584">
    <property type="entry name" value="Rad50_eukaryotes"/>
</dbReference>
<reference evidence="23 24" key="1">
    <citation type="submission" date="2017-07" db="EMBL/GenBank/DDBJ databases">
        <title>Genome sequence of the Sordaria macrospora wild type strain R19027.</title>
        <authorList>
            <person name="Nowrousian M."/>
            <person name="Teichert I."/>
            <person name="Kueck U."/>
        </authorList>
    </citation>
    <scope>NUCLEOTIDE SEQUENCE [LARGE SCALE GENOMIC DNA]</scope>
    <source>
        <strain evidence="23 24">R19027</strain>
        <tissue evidence="23">Mycelium</tissue>
    </source>
</reference>
<keyword evidence="6" id="KW-0158">Chromosome</keyword>
<evidence type="ECO:0000256" key="16">
    <source>
        <dbReference type="ARBA" id="ARBA00023242"/>
    </source>
</evidence>
<evidence type="ECO:0000256" key="6">
    <source>
        <dbReference type="ARBA" id="ARBA00022454"/>
    </source>
</evidence>
<dbReference type="GO" id="GO:0006302">
    <property type="term" value="P:double-strand break repair"/>
    <property type="evidence" value="ECO:0007669"/>
    <property type="project" value="InterPro"/>
</dbReference>
<name>A0A8S9A5H8_SORMA</name>
<dbReference type="Pfam" id="PF04423">
    <property type="entry name" value="Rad50_zn_hook"/>
    <property type="match status" value="1"/>
</dbReference>
<dbReference type="GO" id="GO:0000722">
    <property type="term" value="P:telomere maintenance via recombination"/>
    <property type="evidence" value="ECO:0007669"/>
    <property type="project" value="TreeGrafter"/>
</dbReference>
<dbReference type="PANTHER" id="PTHR18867">
    <property type="entry name" value="RAD50"/>
    <property type="match status" value="1"/>
</dbReference>
<protein>
    <recommendedName>
        <fullName evidence="5">DNA repair protein RAD50</fullName>
    </recommendedName>
</protein>
<comment type="caution">
    <text evidence="23">The sequence shown here is derived from an EMBL/GenBank/DDBJ whole genome shotgun (WGS) entry which is preliminary data.</text>
</comment>
<dbReference type="NCBIfam" id="TIGR00606">
    <property type="entry name" value="rad50"/>
    <property type="match status" value="1"/>
</dbReference>
<proteinExistence type="inferred from homology"/>
<evidence type="ECO:0000256" key="14">
    <source>
        <dbReference type="ARBA" id="ARBA00023054"/>
    </source>
</evidence>
<dbReference type="GO" id="GO:0043047">
    <property type="term" value="F:single-stranded telomeric DNA binding"/>
    <property type="evidence" value="ECO:0007669"/>
    <property type="project" value="TreeGrafter"/>
</dbReference>